<evidence type="ECO:0000259" key="2">
    <source>
        <dbReference type="Pfam" id="PF12697"/>
    </source>
</evidence>
<dbReference type="Proteomes" id="UP000182658">
    <property type="component" value="Unassembled WGS sequence"/>
</dbReference>
<evidence type="ECO:0000313" key="4">
    <source>
        <dbReference type="Proteomes" id="UP000182658"/>
    </source>
</evidence>
<proteinExistence type="predicted"/>
<dbReference type="AlphaFoldDB" id="A0A1J7J674"/>
<dbReference type="InterPro" id="IPR000073">
    <property type="entry name" value="AB_hydrolase_1"/>
</dbReference>
<evidence type="ECO:0000313" key="3">
    <source>
        <dbReference type="EMBL" id="OIW24652.1"/>
    </source>
</evidence>
<dbReference type="STRING" id="1408157.A0A1J7J674"/>
<dbReference type="SUPFAM" id="SSF53474">
    <property type="entry name" value="alpha/beta-Hydrolases"/>
    <property type="match status" value="1"/>
</dbReference>
<reference evidence="3 4" key="1">
    <citation type="submission" date="2016-10" db="EMBL/GenBank/DDBJ databases">
        <title>Draft genome sequence of Coniochaeta ligniaria NRRL30616, a lignocellulolytic fungus for bioabatement of inhibitors in plant biomass hydrolysates.</title>
        <authorList>
            <consortium name="DOE Joint Genome Institute"/>
            <person name="Jimenez D.J."/>
            <person name="Hector R.E."/>
            <person name="Riley R."/>
            <person name="Sun H."/>
            <person name="Grigoriev I.V."/>
            <person name="Van Elsas J.D."/>
            <person name="Nichols N.N."/>
        </authorList>
    </citation>
    <scope>NUCLEOTIDE SEQUENCE [LARGE SCALE GENOMIC DNA]</scope>
    <source>
        <strain evidence="3 4">NRRL 30616</strain>
    </source>
</reference>
<dbReference type="InterPro" id="IPR029058">
    <property type="entry name" value="AB_hydrolase_fold"/>
</dbReference>
<gene>
    <name evidence="3" type="ORF">CONLIGDRAFT_102057</name>
</gene>
<feature type="chain" id="PRO_5012430583" description="AB hydrolase-1 domain-containing protein" evidence="1">
    <location>
        <begin position="19"/>
        <end position="392"/>
    </location>
</feature>
<dbReference type="OrthoDB" id="190201at2759"/>
<dbReference type="Gene3D" id="3.40.50.1820">
    <property type="entry name" value="alpha/beta hydrolase"/>
    <property type="match status" value="1"/>
</dbReference>
<feature type="signal peptide" evidence="1">
    <location>
        <begin position="1"/>
        <end position="18"/>
    </location>
</feature>
<evidence type="ECO:0000256" key="1">
    <source>
        <dbReference type="SAM" id="SignalP"/>
    </source>
</evidence>
<keyword evidence="1" id="KW-0732">Signal</keyword>
<protein>
    <recommendedName>
        <fullName evidence="2">AB hydrolase-1 domain-containing protein</fullName>
    </recommendedName>
</protein>
<dbReference type="InParanoid" id="A0A1J7J674"/>
<dbReference type="Pfam" id="PF12697">
    <property type="entry name" value="Abhydrolase_6"/>
    <property type="match status" value="1"/>
</dbReference>
<keyword evidence="4" id="KW-1185">Reference proteome</keyword>
<feature type="domain" description="AB hydrolase-1" evidence="2">
    <location>
        <begin position="107"/>
        <end position="372"/>
    </location>
</feature>
<sequence>MALLSSLLVAIAVQSAYATRTTNTKTRQCVQLEIPIKLSSFTTTKWQQPRVDSTVDAVDWVDWMTTWTTPADKAAGNVTINGTFKINGQLCVPPEGAKSDILQIATHGVGFDKRYWDVEIKPEQYSWVDYTLAQGYSIFTYDRLGTGSSDKPDAYDIVQTDDQVEILRQLTLLLRSGKLISSSKKLGGVNTLDRYTPDKIVHVGHSFGSICTIGLLQINGSISDGAILTGFLPNNQLGGISVGTWGFEFARESDPKRFSDRGSGYIVQKTKYNVLLSFLKKGSFEPALLDYAEQIKQPNSVSEFVSIGAIFGTPAKDFKAPVQFVVGENDYGFCRGECYNTYNITEIETDYYPAASKIAIHIQPKTGHGLALSTNATAGYKATFDFLRSVGL</sequence>
<organism evidence="3 4">
    <name type="scientific">Coniochaeta ligniaria NRRL 30616</name>
    <dbReference type="NCBI Taxonomy" id="1408157"/>
    <lineage>
        <taxon>Eukaryota</taxon>
        <taxon>Fungi</taxon>
        <taxon>Dikarya</taxon>
        <taxon>Ascomycota</taxon>
        <taxon>Pezizomycotina</taxon>
        <taxon>Sordariomycetes</taxon>
        <taxon>Sordariomycetidae</taxon>
        <taxon>Coniochaetales</taxon>
        <taxon>Coniochaetaceae</taxon>
        <taxon>Coniochaeta</taxon>
    </lineage>
</organism>
<dbReference type="EMBL" id="KV875103">
    <property type="protein sequence ID" value="OIW24652.1"/>
    <property type="molecule type" value="Genomic_DNA"/>
</dbReference>
<name>A0A1J7J674_9PEZI</name>
<accession>A0A1J7J674</accession>